<dbReference type="AlphaFoldDB" id="A0AAV3ZT85"/>
<evidence type="ECO:0000256" key="1">
    <source>
        <dbReference type="SAM" id="MobiDB-lite"/>
    </source>
</evidence>
<dbReference type="EMBL" id="BLXT01003576">
    <property type="protein sequence ID" value="GFO02216.1"/>
    <property type="molecule type" value="Genomic_DNA"/>
</dbReference>
<accession>A0AAV3ZT85</accession>
<dbReference type="Proteomes" id="UP000735302">
    <property type="component" value="Unassembled WGS sequence"/>
</dbReference>
<protein>
    <submittedName>
        <fullName evidence="2">Uncharacterized protein</fullName>
    </submittedName>
</protein>
<evidence type="ECO:0000313" key="2">
    <source>
        <dbReference type="EMBL" id="GFO02216.1"/>
    </source>
</evidence>
<name>A0AAV3ZT85_9GAST</name>
<reference evidence="2 3" key="1">
    <citation type="journal article" date="2021" name="Elife">
        <title>Chloroplast acquisition without the gene transfer in kleptoplastic sea slugs, Plakobranchus ocellatus.</title>
        <authorList>
            <person name="Maeda T."/>
            <person name="Takahashi S."/>
            <person name="Yoshida T."/>
            <person name="Shimamura S."/>
            <person name="Takaki Y."/>
            <person name="Nagai Y."/>
            <person name="Toyoda A."/>
            <person name="Suzuki Y."/>
            <person name="Arimoto A."/>
            <person name="Ishii H."/>
            <person name="Satoh N."/>
            <person name="Nishiyama T."/>
            <person name="Hasebe M."/>
            <person name="Maruyama T."/>
            <person name="Minagawa J."/>
            <person name="Obokata J."/>
            <person name="Shigenobu S."/>
        </authorList>
    </citation>
    <scope>NUCLEOTIDE SEQUENCE [LARGE SCALE GENOMIC DNA]</scope>
</reference>
<feature type="region of interest" description="Disordered" evidence="1">
    <location>
        <begin position="1"/>
        <end position="37"/>
    </location>
</feature>
<evidence type="ECO:0000313" key="3">
    <source>
        <dbReference type="Proteomes" id="UP000735302"/>
    </source>
</evidence>
<gene>
    <name evidence="2" type="ORF">PoB_002872100</name>
</gene>
<organism evidence="2 3">
    <name type="scientific">Plakobranchus ocellatus</name>
    <dbReference type="NCBI Taxonomy" id="259542"/>
    <lineage>
        <taxon>Eukaryota</taxon>
        <taxon>Metazoa</taxon>
        <taxon>Spiralia</taxon>
        <taxon>Lophotrochozoa</taxon>
        <taxon>Mollusca</taxon>
        <taxon>Gastropoda</taxon>
        <taxon>Heterobranchia</taxon>
        <taxon>Euthyneura</taxon>
        <taxon>Panpulmonata</taxon>
        <taxon>Sacoglossa</taxon>
        <taxon>Placobranchoidea</taxon>
        <taxon>Plakobranchidae</taxon>
        <taxon>Plakobranchus</taxon>
    </lineage>
</organism>
<keyword evidence="3" id="KW-1185">Reference proteome</keyword>
<proteinExistence type="predicted"/>
<sequence>MILRPSKPHTSDQSAFATVRPAGHVQRDSQAGGANTPMPYPLMLGEVHIKVISGFQALCQAMAGDGARTATERSLQISGQTR</sequence>
<comment type="caution">
    <text evidence="2">The sequence shown here is derived from an EMBL/GenBank/DDBJ whole genome shotgun (WGS) entry which is preliminary data.</text>
</comment>